<dbReference type="PROSITE" id="PS50118">
    <property type="entry name" value="HMG_BOX_2"/>
    <property type="match status" value="1"/>
</dbReference>
<dbReference type="PROSITE" id="PS50082">
    <property type="entry name" value="WD_REPEATS_2"/>
    <property type="match status" value="2"/>
</dbReference>
<feature type="domain" description="HMG box" evidence="17">
    <location>
        <begin position="988"/>
        <end position="1042"/>
    </location>
</feature>
<feature type="compositionally biased region" description="Basic and acidic residues" evidence="16">
    <location>
        <begin position="1059"/>
        <end position="1078"/>
    </location>
</feature>
<feature type="compositionally biased region" description="Polar residues" evidence="16">
    <location>
        <begin position="976"/>
        <end position="985"/>
    </location>
</feature>
<feature type="region of interest" description="Disordered" evidence="16">
    <location>
        <begin position="917"/>
        <end position="936"/>
    </location>
</feature>
<comment type="subcellular location">
    <subcellularLocation>
        <location evidence="1">Nucleus</location>
        <location evidence="1">Nucleoplasm</location>
    </subcellularLocation>
</comment>
<dbReference type="InterPro" id="IPR036910">
    <property type="entry name" value="HMG_box_dom_sf"/>
</dbReference>
<comment type="subunit">
    <text evidence="11">Trimer. Interacts with the polymerase alpha catalytic subunit POLA1. Interacts with MCM10. Interacts with DNA2. Interacts with CDC45 and GINS2 subunit of GINS complex; these interactions associate WDHD1 with the CMG helicase complex.</text>
</comment>
<proteinExistence type="predicted"/>
<feature type="region of interest" description="Disordered" evidence="16">
    <location>
        <begin position="954"/>
        <end position="991"/>
    </location>
</feature>
<name>A0A226ME96_CALSU</name>
<evidence type="ECO:0000256" key="15">
    <source>
        <dbReference type="PROSITE-ProRule" id="PRU00267"/>
    </source>
</evidence>
<feature type="region of interest" description="Disordered" evidence="16">
    <location>
        <begin position="372"/>
        <end position="399"/>
    </location>
</feature>
<dbReference type="FunFam" id="1.10.30.10:FF:000028">
    <property type="entry name" value="WD repeat and HMG-box DNA-binding protein 1"/>
    <property type="match status" value="1"/>
</dbReference>
<dbReference type="InterPro" id="IPR022100">
    <property type="entry name" value="WDHD1/CFT4_beta-prop_2nd"/>
</dbReference>
<evidence type="ECO:0000256" key="11">
    <source>
        <dbReference type="ARBA" id="ARBA00065234"/>
    </source>
</evidence>
<dbReference type="InterPro" id="IPR055339">
    <property type="entry name" value="HMG-box_WDHD1"/>
</dbReference>
<dbReference type="GO" id="GO:0043596">
    <property type="term" value="C:nuclear replication fork"/>
    <property type="evidence" value="ECO:0007669"/>
    <property type="project" value="TreeGrafter"/>
</dbReference>
<dbReference type="CDD" id="cd21993">
    <property type="entry name" value="HMG-box_WDHD1"/>
    <property type="match status" value="1"/>
</dbReference>
<feature type="repeat" description="WD" evidence="14">
    <location>
        <begin position="125"/>
        <end position="166"/>
    </location>
</feature>
<evidence type="ECO:0000256" key="13">
    <source>
        <dbReference type="ARBA" id="ARBA00080131"/>
    </source>
</evidence>
<dbReference type="STRING" id="9009.A0A226ME96"/>
<keyword evidence="7" id="KW-0007">Acetylation</keyword>
<dbReference type="SMART" id="SM00398">
    <property type="entry name" value="HMG"/>
    <property type="match status" value="1"/>
</dbReference>
<keyword evidence="3" id="KW-0597">Phosphoprotein</keyword>
<evidence type="ECO:0000256" key="16">
    <source>
        <dbReference type="SAM" id="MobiDB-lite"/>
    </source>
</evidence>
<dbReference type="Pfam" id="PF12341">
    <property type="entry name" value="Mcl1_mid"/>
    <property type="match status" value="1"/>
</dbReference>
<dbReference type="GO" id="GO:0000278">
    <property type="term" value="P:mitotic cell cycle"/>
    <property type="evidence" value="ECO:0007669"/>
    <property type="project" value="TreeGrafter"/>
</dbReference>
<feature type="region of interest" description="Disordered" evidence="16">
    <location>
        <begin position="1039"/>
        <end position="1101"/>
    </location>
</feature>
<keyword evidence="19" id="KW-1185">Reference proteome</keyword>
<dbReference type="SUPFAM" id="SSF47095">
    <property type="entry name" value="HMG-box"/>
    <property type="match status" value="1"/>
</dbReference>
<dbReference type="Gene3D" id="2.130.10.10">
    <property type="entry name" value="YVTN repeat-like/Quinoprotein amine dehydrogenase"/>
    <property type="match status" value="2"/>
</dbReference>
<comment type="function">
    <text evidence="10">Core replisome component that acts as a replication initiation factor. Binds directly to the CMG complex and functions as a hub to recruit additional proteins to the replication fork.</text>
</comment>
<dbReference type="InterPro" id="IPR001680">
    <property type="entry name" value="WD40_rpt"/>
</dbReference>
<evidence type="ECO:0000256" key="2">
    <source>
        <dbReference type="ARBA" id="ARBA00022499"/>
    </source>
</evidence>
<dbReference type="InterPro" id="IPR048591">
    <property type="entry name" value="WDHD1/CFT4_hel"/>
</dbReference>
<feature type="DNA-binding region" description="HMG box" evidence="15">
    <location>
        <begin position="988"/>
        <end position="1042"/>
    </location>
</feature>
<dbReference type="SUPFAM" id="SSF50978">
    <property type="entry name" value="WD40 repeat-like"/>
    <property type="match status" value="1"/>
</dbReference>
<evidence type="ECO:0000256" key="7">
    <source>
        <dbReference type="ARBA" id="ARBA00022990"/>
    </source>
</evidence>
<keyword evidence="6" id="KW-0832">Ubl conjugation</keyword>
<dbReference type="GO" id="GO:0003677">
    <property type="term" value="F:DNA binding"/>
    <property type="evidence" value="ECO:0007669"/>
    <property type="project" value="UniProtKB-UniRule"/>
</dbReference>
<gene>
    <name evidence="18" type="ORF">ASZ78_001304</name>
</gene>
<dbReference type="AlphaFoldDB" id="A0A226ME96"/>
<evidence type="ECO:0000256" key="8">
    <source>
        <dbReference type="ARBA" id="ARBA00023125"/>
    </source>
</evidence>
<evidence type="ECO:0000313" key="19">
    <source>
        <dbReference type="Proteomes" id="UP000198323"/>
    </source>
</evidence>
<dbReference type="InterPro" id="IPR057646">
    <property type="entry name" value="WD40_WDHD1_1st"/>
</dbReference>
<dbReference type="Pfam" id="PF20946">
    <property type="entry name" value="Ctf4_C"/>
    <property type="match status" value="1"/>
</dbReference>
<dbReference type="PROSITE" id="PS50294">
    <property type="entry name" value="WD_REPEATS_REGION"/>
    <property type="match status" value="2"/>
</dbReference>
<evidence type="ECO:0000256" key="14">
    <source>
        <dbReference type="PROSITE-ProRule" id="PRU00221"/>
    </source>
</evidence>
<evidence type="ECO:0000256" key="12">
    <source>
        <dbReference type="ARBA" id="ARBA00069769"/>
    </source>
</evidence>
<dbReference type="GO" id="GO:0006261">
    <property type="term" value="P:DNA-templated DNA replication"/>
    <property type="evidence" value="ECO:0007669"/>
    <property type="project" value="InterPro"/>
</dbReference>
<evidence type="ECO:0000256" key="3">
    <source>
        <dbReference type="ARBA" id="ARBA00022553"/>
    </source>
</evidence>
<dbReference type="PANTHER" id="PTHR19932">
    <property type="entry name" value="WD REPEAT AND HMG-BOX DNA BINDING PROTEIN"/>
    <property type="match status" value="1"/>
</dbReference>
<dbReference type="GO" id="GO:0003682">
    <property type="term" value="F:chromatin binding"/>
    <property type="evidence" value="ECO:0007669"/>
    <property type="project" value="TreeGrafter"/>
</dbReference>
<dbReference type="InterPro" id="IPR015943">
    <property type="entry name" value="WD40/YVTN_repeat-like_dom_sf"/>
</dbReference>
<evidence type="ECO:0000259" key="17">
    <source>
        <dbReference type="PROSITE" id="PS50118"/>
    </source>
</evidence>
<comment type="caution">
    <text evidence="18">The sequence shown here is derived from an EMBL/GenBank/DDBJ whole genome shotgun (WGS) entry which is preliminary data.</text>
</comment>
<dbReference type="GO" id="GO:0005654">
    <property type="term" value="C:nucleoplasm"/>
    <property type="evidence" value="ECO:0007669"/>
    <property type="project" value="UniProtKB-SubCell"/>
</dbReference>
<keyword evidence="4 14" id="KW-0853">WD repeat</keyword>
<evidence type="ECO:0000256" key="9">
    <source>
        <dbReference type="ARBA" id="ARBA00023242"/>
    </source>
</evidence>
<keyword evidence="8 15" id="KW-0238">DNA-binding</keyword>
<dbReference type="InterPro" id="IPR009071">
    <property type="entry name" value="HMG_box_dom"/>
</dbReference>
<dbReference type="EMBL" id="MCFN01001131">
    <property type="protein sequence ID" value="OXB53606.1"/>
    <property type="molecule type" value="Genomic_DNA"/>
</dbReference>
<evidence type="ECO:0000256" key="10">
    <source>
        <dbReference type="ARBA" id="ARBA00056293"/>
    </source>
</evidence>
<dbReference type="Pfam" id="PF24817">
    <property type="entry name" value="WD40_WDHD1_1st"/>
    <property type="match status" value="1"/>
</dbReference>
<accession>A0A226ME96</accession>
<keyword evidence="9 15" id="KW-0539">Nucleus</keyword>
<dbReference type="InterPro" id="IPR036322">
    <property type="entry name" value="WD40_repeat_dom_sf"/>
</dbReference>
<dbReference type="FunFam" id="2.130.10.10:FF:000338">
    <property type="entry name" value="WD repeat and HMG-box DNA binding protein 1"/>
    <property type="match status" value="1"/>
</dbReference>
<dbReference type="SMART" id="SM00320">
    <property type="entry name" value="WD40"/>
    <property type="match status" value="5"/>
</dbReference>
<dbReference type="Proteomes" id="UP000198323">
    <property type="component" value="Unassembled WGS sequence"/>
</dbReference>
<sequence>MRYGHTEGHTDVCFDDSGSCIVTCGSDGDVRIWENLDDDDPKSINVGEKAYSCALKNGRLITAVSNNTVQIHTFPEGAPDGILTRFTMNANHVVFNSDGTKIAAGSSDFMVKVVEVADSSKQKTFRGHDAPVLSLSFDPMDIYLASASCDGSVRVWKVEEQTCVTNWLLLQKCNDVINAKSICRLAWQPGSGKLLAVPVDKVVKLYRRETWDNQVDLSDTSITQHSVTELKYSDKMKHEKNYSICGLAWHPKYEQIAYTDTEGNLGLWEDIGDGKKPNDKVASTVTKGYEDLFDGDDDDYLNGDMIEPQSSPNAGANEDHGDDDDLMPTSGHPTRAIIDDDDNSLDIGMIKANSNLLEKEEDDVDDLTGGFPALPTSSTQQPFYDGPRPTPRQKPFQSGSTPVHLMHRFMVWNSVGIIRCYNDEQDNAIDIEFHDTSIHHATHLPNSLNHTMADLSTEAILLACESTEELTSKLHCIHFSSWDANKEWTVDMPKDEDIEAICLGQGWAACATSALLVRVFTVGGVQKEIFCLPGPVVSMAGHGEQLIIIYHRGTGFGGDQCLGVQLMELGKKKKQVLHGDPLSLTKKSYLVWVGFSAEGTPCYVDSEGIVRMLNRGLGNTWIPVCNTREHCKGKSDHYWVVGIHENPQQLRCIPCKGARFPPTLPRPAVAVLSFTLPYCQVATEKGQMELVLEEHIMKLLELTQDEYYSYSSSVTVECFQFAVGQRLGKNHPFVLELPMQEQYWRSVVFHNYVDYLSKNGYELDENAQSQPVKEQQELLMKLFALSCKLERESRCVELADLMTQNVVNLAIKYASRSRRLNLAQRLSEMAVEKASELATALGDEEEEEDFRTHLNAGACVGCTQIFTYLFFLSYCIAVIASSSQGRVNPFKVSATKKDPVVPSANVLDTMSKYSKKLSSSRAVNKESPPVIKPLIPKPKSKQLLQASAASFFQVRTPSSSEKRVGEREEKAGNEPSGVQASAQDSTENKRPKTGFQMWLEENRANILTDNPGLNEAEVIKEGMSRFRLLSSEERIVWSEKAKGGTVNDVTEDKKRKRPTAAEDEVKKDEEQKSEDSNLSKKKKPLDQSTNVRLSSFAFKQS</sequence>
<keyword evidence="5" id="KW-0677">Repeat</keyword>
<dbReference type="PANTHER" id="PTHR19932:SF10">
    <property type="entry name" value="WD REPEAT AND HMG-BOX DNA-BINDING PROTEIN 1"/>
    <property type="match status" value="1"/>
</dbReference>
<feature type="region of interest" description="Disordered" evidence="16">
    <location>
        <begin position="298"/>
        <end position="331"/>
    </location>
</feature>
<dbReference type="Gene3D" id="1.10.30.10">
    <property type="entry name" value="High mobility group box domain"/>
    <property type="match status" value="1"/>
</dbReference>
<feature type="compositionally biased region" description="Basic and acidic residues" evidence="16">
    <location>
        <begin position="960"/>
        <end position="972"/>
    </location>
</feature>
<evidence type="ECO:0000256" key="5">
    <source>
        <dbReference type="ARBA" id="ARBA00022737"/>
    </source>
</evidence>
<keyword evidence="2" id="KW-1017">Isopeptide bond</keyword>
<dbReference type="Pfam" id="PF24815">
    <property type="entry name" value="HMG_WDHD1"/>
    <property type="match status" value="1"/>
</dbReference>
<dbReference type="OrthoDB" id="427368at2759"/>
<reference evidence="18 19" key="1">
    <citation type="submission" date="2016-07" db="EMBL/GenBank/DDBJ databases">
        <title>Disparate Historic Effective Population Sizes Predicted by Modern Levels of Genome Diversity for the Scaled Quail (Callipepla squamata) and the Northern Bobwhite (Colinus virginianus): Inferences from First and Second Generation Draft Genome Assemblies for Sympatric New World Quail.</title>
        <authorList>
            <person name="Oldeschulte D.L."/>
            <person name="Halley Y.A."/>
            <person name="Bhattarai E.K."/>
            <person name="Brashear W.A."/>
            <person name="Hill J."/>
            <person name="Metz R.P."/>
            <person name="Johnson C.D."/>
            <person name="Rollins D."/>
            <person name="Peterson M.J."/>
            <person name="Bickhart D.M."/>
            <person name="Decker J.E."/>
            <person name="Seabury C.M."/>
        </authorList>
    </citation>
    <scope>NUCLEOTIDE SEQUENCE [LARGE SCALE GENOMIC DNA]</scope>
    <source>
        <strain evidence="18 19">Texas</strain>
        <tissue evidence="18">Leg muscle</tissue>
    </source>
</reference>
<protein>
    <recommendedName>
        <fullName evidence="12">WD repeat and HMG-box DNA-binding protein 1</fullName>
    </recommendedName>
    <alternativeName>
        <fullName evidence="13">Acidic nucleoplasmic DNA-binding protein 1</fullName>
    </alternativeName>
</protein>
<feature type="repeat" description="WD" evidence="14">
    <location>
        <begin position="2"/>
        <end position="34"/>
    </location>
</feature>
<evidence type="ECO:0000256" key="6">
    <source>
        <dbReference type="ARBA" id="ARBA00022843"/>
    </source>
</evidence>
<feature type="compositionally biased region" description="Polar residues" evidence="16">
    <location>
        <begin position="1086"/>
        <end position="1101"/>
    </location>
</feature>
<organism evidence="18 19">
    <name type="scientific">Callipepla squamata</name>
    <name type="common">Scaled quail</name>
    <dbReference type="NCBI Taxonomy" id="9009"/>
    <lineage>
        <taxon>Eukaryota</taxon>
        <taxon>Metazoa</taxon>
        <taxon>Chordata</taxon>
        <taxon>Craniata</taxon>
        <taxon>Vertebrata</taxon>
        <taxon>Euteleostomi</taxon>
        <taxon>Archelosauria</taxon>
        <taxon>Archosauria</taxon>
        <taxon>Dinosauria</taxon>
        <taxon>Saurischia</taxon>
        <taxon>Theropoda</taxon>
        <taxon>Coelurosauria</taxon>
        <taxon>Aves</taxon>
        <taxon>Neognathae</taxon>
        <taxon>Galloanserae</taxon>
        <taxon>Galliformes</taxon>
        <taxon>Odontophoridae</taxon>
        <taxon>Callipepla</taxon>
    </lineage>
</organism>
<dbReference type="GO" id="GO:0006281">
    <property type="term" value="P:DNA repair"/>
    <property type="evidence" value="ECO:0007669"/>
    <property type="project" value="TreeGrafter"/>
</dbReference>
<evidence type="ECO:0000256" key="1">
    <source>
        <dbReference type="ARBA" id="ARBA00004642"/>
    </source>
</evidence>
<evidence type="ECO:0000313" key="18">
    <source>
        <dbReference type="EMBL" id="OXB53606.1"/>
    </source>
</evidence>
<evidence type="ECO:0000256" key="4">
    <source>
        <dbReference type="ARBA" id="ARBA00022574"/>
    </source>
</evidence>